<dbReference type="GO" id="GO:1902600">
    <property type="term" value="P:proton transmembrane transport"/>
    <property type="evidence" value="ECO:0007669"/>
    <property type="project" value="InterPro"/>
</dbReference>
<evidence type="ECO:0000313" key="11">
    <source>
        <dbReference type="EMBL" id="RKO91147.1"/>
    </source>
</evidence>
<dbReference type="AlphaFoldDB" id="A0A4V1IRT2"/>
<evidence type="ECO:0000259" key="10">
    <source>
        <dbReference type="Pfam" id="PF23256"/>
    </source>
</evidence>
<feature type="domain" description="Cation/H(+) antiporter central" evidence="10">
    <location>
        <begin position="507"/>
        <end position="637"/>
    </location>
</feature>
<comment type="subcellular location">
    <subcellularLocation>
        <location evidence="1">Membrane</location>
        <topology evidence="1">Multi-pass membrane protein</topology>
    </subcellularLocation>
</comment>
<dbReference type="InterPro" id="IPR050794">
    <property type="entry name" value="CPA2_transporter"/>
</dbReference>
<feature type="transmembrane region" description="Helical" evidence="8">
    <location>
        <begin position="130"/>
        <end position="149"/>
    </location>
</feature>
<feature type="region of interest" description="Disordered" evidence="7">
    <location>
        <begin position="634"/>
        <end position="669"/>
    </location>
</feature>
<feature type="transmembrane region" description="Helical" evidence="8">
    <location>
        <begin position="242"/>
        <end position="263"/>
    </location>
</feature>
<feature type="transmembrane region" description="Helical" evidence="8">
    <location>
        <begin position="97"/>
        <end position="118"/>
    </location>
</feature>
<feature type="compositionally biased region" description="Polar residues" evidence="7">
    <location>
        <begin position="635"/>
        <end position="648"/>
    </location>
</feature>
<evidence type="ECO:0000256" key="4">
    <source>
        <dbReference type="ARBA" id="ARBA00022989"/>
    </source>
</evidence>
<keyword evidence="5" id="KW-0406">Ion transport</keyword>
<keyword evidence="2" id="KW-0813">Transport</keyword>
<feature type="transmembrane region" description="Helical" evidence="8">
    <location>
        <begin position="361"/>
        <end position="383"/>
    </location>
</feature>
<evidence type="ECO:0000256" key="1">
    <source>
        <dbReference type="ARBA" id="ARBA00004141"/>
    </source>
</evidence>
<evidence type="ECO:0000256" key="2">
    <source>
        <dbReference type="ARBA" id="ARBA00022448"/>
    </source>
</evidence>
<dbReference type="InterPro" id="IPR038770">
    <property type="entry name" value="Na+/solute_symporter_sf"/>
</dbReference>
<evidence type="ECO:0000259" key="9">
    <source>
        <dbReference type="Pfam" id="PF00999"/>
    </source>
</evidence>
<feature type="transmembrane region" description="Helical" evidence="8">
    <location>
        <begin position="395"/>
        <end position="414"/>
    </location>
</feature>
<feature type="non-terminal residue" evidence="11">
    <location>
        <position position="1"/>
    </location>
</feature>
<feature type="transmembrane region" description="Helical" evidence="8">
    <location>
        <begin position="213"/>
        <end position="236"/>
    </location>
</feature>
<proteinExistence type="predicted"/>
<name>A0A4V1IRT2_9FUNG</name>
<evidence type="ECO:0000256" key="8">
    <source>
        <dbReference type="SAM" id="Phobius"/>
    </source>
</evidence>
<keyword evidence="3 8" id="KW-0812">Transmembrane</keyword>
<dbReference type="GO" id="GO:0016020">
    <property type="term" value="C:membrane"/>
    <property type="evidence" value="ECO:0007669"/>
    <property type="project" value="UniProtKB-SubCell"/>
</dbReference>
<sequence>AAAAASAAALSASQAAAAAAQDGSILAGNNPLTDPVGLFVIQLVLVLVVSRAVSYPLSFLNIPRQVAEVVAGILLGPAVLSKWTGFQSNIWPTAGLALFKLVADLGLILFLFLVGLELDPKNLTKNIRVGLPVAVAGRLLPFGAAAGLAKSLYDNYGVPAQTVTEALALQNVYTVPLAPFLVFIAAVCSITAFPILARILTERQLLQTKIGQTAIAAAALDDMVGWCLLAFVVALINNTADYINALWIFLSIVAFGFLLWFVVRPILLRIIEVGASSDPVGQFLVLAIFALVILSAWFTQSVGSHAIFGAFLVGLITPHEHGFAIQLAEKLEDLVTILLLPLFFVYTGLKTRVDQLDDGTAWGLVFAVVAVATAGKVIGAALASKLNGLDNRESLAVGFLLNSKGLLELIIMNLGLQAQIINAKVFTILVMSTILITLLNLVVLHLLHPVGKFAIRGTEVQIAANDSERDAKSSNIDALNVLVCLPNMSTVPALMALTQMMNRAHPLTLSALRLIQLSDRTSTVMMATDTSETMAADPVLNVFRTFGILNRVAVTPLLAVSQLDDFSDGIVGAAVDSESNLIIVPWQPKALGEPEGAAGEDDGEMVRSHELIHGILASAPCSVAVLVDRGFAAPKSTSEPSPASTVERLSQELRVDTKPTPPSSKKRPQRVFLPFFGGPDDREALRFASYLAVHRNVAIDVL</sequence>
<dbReference type="InterPro" id="IPR057291">
    <property type="entry name" value="CHX17_2nd"/>
</dbReference>
<dbReference type="Proteomes" id="UP000269721">
    <property type="component" value="Unassembled WGS sequence"/>
</dbReference>
<accession>A0A4V1IRT2</accession>
<reference evidence="12" key="1">
    <citation type="journal article" date="2018" name="Nat. Microbiol.">
        <title>Leveraging single-cell genomics to expand the fungal tree of life.</title>
        <authorList>
            <person name="Ahrendt S.R."/>
            <person name="Quandt C.A."/>
            <person name="Ciobanu D."/>
            <person name="Clum A."/>
            <person name="Salamov A."/>
            <person name="Andreopoulos B."/>
            <person name="Cheng J.F."/>
            <person name="Woyke T."/>
            <person name="Pelin A."/>
            <person name="Henrissat B."/>
            <person name="Reynolds N.K."/>
            <person name="Benny G.L."/>
            <person name="Smith M.E."/>
            <person name="James T.Y."/>
            <person name="Grigoriev I.V."/>
        </authorList>
    </citation>
    <scope>NUCLEOTIDE SEQUENCE [LARGE SCALE GENOMIC DNA]</scope>
</reference>
<evidence type="ECO:0000256" key="3">
    <source>
        <dbReference type="ARBA" id="ARBA00022692"/>
    </source>
</evidence>
<feature type="non-terminal residue" evidence="11">
    <location>
        <position position="702"/>
    </location>
</feature>
<evidence type="ECO:0000256" key="6">
    <source>
        <dbReference type="ARBA" id="ARBA00023136"/>
    </source>
</evidence>
<keyword evidence="4 8" id="KW-1133">Transmembrane helix</keyword>
<keyword evidence="6 8" id="KW-0472">Membrane</keyword>
<feature type="transmembrane region" description="Helical" evidence="8">
    <location>
        <begin position="66"/>
        <end position="85"/>
    </location>
</feature>
<dbReference type="OrthoDB" id="2687058at2759"/>
<dbReference type="PANTHER" id="PTHR32468">
    <property type="entry name" value="CATION/H + ANTIPORTER"/>
    <property type="match status" value="1"/>
</dbReference>
<dbReference type="Pfam" id="PF00999">
    <property type="entry name" value="Na_H_Exchanger"/>
    <property type="match status" value="1"/>
</dbReference>
<evidence type="ECO:0000256" key="5">
    <source>
        <dbReference type="ARBA" id="ARBA00023065"/>
    </source>
</evidence>
<gene>
    <name evidence="11" type="ORF">BDK51DRAFT_10099</name>
</gene>
<feature type="transmembrane region" description="Helical" evidence="8">
    <location>
        <begin position="331"/>
        <end position="349"/>
    </location>
</feature>
<dbReference type="EMBL" id="KZ995211">
    <property type="protein sequence ID" value="RKO91147.1"/>
    <property type="molecule type" value="Genomic_DNA"/>
</dbReference>
<evidence type="ECO:0000256" key="7">
    <source>
        <dbReference type="SAM" id="MobiDB-lite"/>
    </source>
</evidence>
<dbReference type="PANTHER" id="PTHR32468:SF0">
    <property type="entry name" value="K(+)_H(+) ANTIPORTER 1"/>
    <property type="match status" value="1"/>
</dbReference>
<dbReference type="InterPro" id="IPR006153">
    <property type="entry name" value="Cation/H_exchanger_TM"/>
</dbReference>
<evidence type="ECO:0000313" key="12">
    <source>
        <dbReference type="Proteomes" id="UP000269721"/>
    </source>
</evidence>
<feature type="transmembrane region" description="Helical" evidence="8">
    <location>
        <begin position="283"/>
        <end position="300"/>
    </location>
</feature>
<feature type="transmembrane region" description="Helical" evidence="8">
    <location>
        <begin position="36"/>
        <end position="54"/>
    </location>
</feature>
<dbReference type="Pfam" id="PF23256">
    <property type="entry name" value="CHX17_2nd"/>
    <property type="match status" value="1"/>
</dbReference>
<dbReference type="GO" id="GO:0015297">
    <property type="term" value="F:antiporter activity"/>
    <property type="evidence" value="ECO:0007669"/>
    <property type="project" value="InterPro"/>
</dbReference>
<feature type="domain" description="Cation/H+ exchanger transmembrane" evidence="9">
    <location>
        <begin position="49"/>
        <end position="439"/>
    </location>
</feature>
<feature type="transmembrane region" description="Helical" evidence="8">
    <location>
        <begin position="177"/>
        <end position="201"/>
    </location>
</feature>
<organism evidence="11 12">
    <name type="scientific">Blyttiomyces helicus</name>
    <dbReference type="NCBI Taxonomy" id="388810"/>
    <lineage>
        <taxon>Eukaryota</taxon>
        <taxon>Fungi</taxon>
        <taxon>Fungi incertae sedis</taxon>
        <taxon>Chytridiomycota</taxon>
        <taxon>Chytridiomycota incertae sedis</taxon>
        <taxon>Chytridiomycetes</taxon>
        <taxon>Chytridiomycetes incertae sedis</taxon>
        <taxon>Blyttiomyces</taxon>
    </lineage>
</organism>
<protein>
    <submittedName>
        <fullName evidence="11">Sodium/hydrogen exchanger family-domain-containing protein</fullName>
    </submittedName>
</protein>
<feature type="transmembrane region" description="Helical" evidence="8">
    <location>
        <begin position="426"/>
        <end position="447"/>
    </location>
</feature>
<keyword evidence="12" id="KW-1185">Reference proteome</keyword>
<dbReference type="Gene3D" id="1.20.1530.20">
    <property type="match status" value="1"/>
</dbReference>